<organism evidence="1 2">
    <name type="scientific">candidate division WWE3 bacterium CG06_land_8_20_14_3_00_42_16</name>
    <dbReference type="NCBI Taxonomy" id="1975083"/>
    <lineage>
        <taxon>Bacteria</taxon>
        <taxon>Katanobacteria</taxon>
    </lineage>
</organism>
<dbReference type="AlphaFoldDB" id="A0A2M7AMH3"/>
<dbReference type="Proteomes" id="UP000229916">
    <property type="component" value="Unassembled WGS sequence"/>
</dbReference>
<accession>A0A2M7AMH3</accession>
<dbReference type="EMBL" id="PEWD01000072">
    <property type="protein sequence ID" value="PIU68470.1"/>
    <property type="molecule type" value="Genomic_DNA"/>
</dbReference>
<evidence type="ECO:0000313" key="2">
    <source>
        <dbReference type="Proteomes" id="UP000229916"/>
    </source>
</evidence>
<comment type="caution">
    <text evidence="1">The sequence shown here is derived from an EMBL/GenBank/DDBJ whole genome shotgun (WGS) entry which is preliminary data.</text>
</comment>
<name>A0A2M7AMH3_UNCKA</name>
<sequence>METKNYNNEKDKAYKKYKEIGKVHCPYLKTEVVFNSNGFRHLIYKNQYVKRDEKTQLFRFRLLSKAPKLLGLTTTIQEKDSYTSTMEVKEYGKKVRRKKKVQYLGFIAIVDEWKVKVIVKKIGGGKHFFWSIIPNWITNKKRDKGRRYVNFTGDLECD</sequence>
<reference evidence="2" key="1">
    <citation type="submission" date="2017-09" db="EMBL/GenBank/DDBJ databases">
        <title>Depth-based differentiation of microbial function through sediment-hosted aquifers and enrichment of novel symbionts in the deep terrestrial subsurface.</title>
        <authorList>
            <person name="Probst A.J."/>
            <person name="Ladd B."/>
            <person name="Jarett J.K."/>
            <person name="Geller-Mcgrath D.E."/>
            <person name="Sieber C.M.K."/>
            <person name="Emerson J.B."/>
            <person name="Anantharaman K."/>
            <person name="Thomas B.C."/>
            <person name="Malmstrom R."/>
            <person name="Stieglmeier M."/>
            <person name="Klingl A."/>
            <person name="Woyke T."/>
            <person name="Ryan C.M."/>
            <person name="Banfield J.F."/>
        </authorList>
    </citation>
    <scope>NUCLEOTIDE SEQUENCE [LARGE SCALE GENOMIC DNA]</scope>
</reference>
<proteinExistence type="predicted"/>
<evidence type="ECO:0000313" key="1">
    <source>
        <dbReference type="EMBL" id="PIU68470.1"/>
    </source>
</evidence>
<gene>
    <name evidence="1" type="ORF">COS81_03840</name>
</gene>
<protein>
    <submittedName>
        <fullName evidence="1">Uncharacterized protein</fullName>
    </submittedName>
</protein>